<evidence type="ECO:0000256" key="6">
    <source>
        <dbReference type="ARBA" id="ARBA00022842"/>
    </source>
</evidence>
<dbReference type="Pfam" id="PF00294">
    <property type="entry name" value="PfkB"/>
    <property type="match status" value="1"/>
</dbReference>
<feature type="binding site" evidence="9">
    <location>
        <begin position="258"/>
        <end position="259"/>
    </location>
    <ligand>
        <name>ATP</name>
        <dbReference type="ChEBI" id="CHEBI:30616"/>
    </ligand>
</feature>
<gene>
    <name evidence="11" type="ORF">ASTO00021_LOCUS14650</name>
</gene>
<comment type="cofactor">
    <cofactor evidence="9">
        <name>Mg(2+)</name>
        <dbReference type="ChEBI" id="CHEBI:18420"/>
    </cofactor>
    <text evidence="9">Requires a divalent cation, most likely magnesium in vivo, as an electrophilic catalyst to aid phosphoryl group transfer. It is the chelate of the metal and the nucleotide that is the actual substrate.</text>
</comment>
<keyword evidence="3 9" id="KW-0547">Nucleotide-binding</keyword>
<dbReference type="InterPro" id="IPR011877">
    <property type="entry name" value="Ribokinase"/>
</dbReference>
<dbReference type="CDD" id="cd01174">
    <property type="entry name" value="ribokinase"/>
    <property type="match status" value="1"/>
</dbReference>
<feature type="domain" description="Carbohydrate kinase PfkB" evidence="10">
    <location>
        <begin position="2"/>
        <end position="298"/>
    </location>
</feature>
<comment type="caution">
    <text evidence="9">Lacks conserved residue(s) required for the propagation of feature annotation.</text>
</comment>
<proteinExistence type="inferred from homology"/>
<dbReference type="EC" id="2.7.1.15" evidence="9"/>
<keyword evidence="8 9" id="KW-0119">Carbohydrate metabolism</keyword>
<evidence type="ECO:0000256" key="7">
    <source>
        <dbReference type="ARBA" id="ARBA00022958"/>
    </source>
</evidence>
<keyword evidence="1 9" id="KW-0808">Transferase</keyword>
<organism evidence="11">
    <name type="scientific">Aplanochytrium stocchinoi</name>
    <dbReference type="NCBI Taxonomy" id="215587"/>
    <lineage>
        <taxon>Eukaryota</taxon>
        <taxon>Sar</taxon>
        <taxon>Stramenopiles</taxon>
        <taxon>Bigyra</taxon>
        <taxon>Labyrinthulomycetes</taxon>
        <taxon>Thraustochytrida</taxon>
        <taxon>Thraustochytriidae</taxon>
        <taxon>Aplanochytrium</taxon>
    </lineage>
</organism>
<keyword evidence="9" id="KW-0539">Nucleus</keyword>
<keyword evidence="6 9" id="KW-0460">Magnesium</keyword>
<comment type="pathway">
    <text evidence="9">Carbohydrate metabolism; D-ribose degradation; D-ribose 5-phosphate from beta-D-ribopyranose: step 2/2.</text>
</comment>
<evidence type="ECO:0000259" key="10">
    <source>
        <dbReference type="Pfam" id="PF00294"/>
    </source>
</evidence>
<evidence type="ECO:0000256" key="4">
    <source>
        <dbReference type="ARBA" id="ARBA00022777"/>
    </source>
</evidence>
<feature type="binding site" evidence="9">
    <location>
        <position position="289"/>
    </location>
    <ligand>
        <name>K(+)</name>
        <dbReference type="ChEBI" id="CHEBI:29103"/>
    </ligand>
</feature>
<dbReference type="GO" id="GO:0046872">
    <property type="term" value="F:metal ion binding"/>
    <property type="evidence" value="ECO:0007669"/>
    <property type="project" value="UniProtKB-KW"/>
</dbReference>
<feature type="binding site" evidence="9">
    <location>
        <position position="139"/>
    </location>
    <ligand>
        <name>substrate</name>
    </ligand>
</feature>
<dbReference type="InterPro" id="IPR002139">
    <property type="entry name" value="Ribo/fructo_kinase"/>
</dbReference>
<sequence length="305" mass="32936">MDVAVVGSSNYDMYTYMSRFPAPGETITGKKFQDGFGGKGANQAVCASILGAKVGIVTRVGDDKFGREIRENYERHGVDVTHVKIVEGVTTGIANIWVDDSGENKIVLIPGANYKMTAADVVAAKTLISEAKLLVCQNEITLEATLEALRCAKQSHVSTLFNPSPMIDFPDEIFSLVDIWCLNQTELELLMKFQAEDMYDTPENIRRNCSSLLSKSSCNGILLTLGSKGAAVVTKDDVVMIPPAHIRKKEVVDTTGAGDSFLATVAVCLAKNKSFVDAATTACHTSGETVKYAGCQASYKYLRPL</sequence>
<dbReference type="SUPFAM" id="SSF53613">
    <property type="entry name" value="Ribokinase-like"/>
    <property type="match status" value="1"/>
</dbReference>
<dbReference type="PRINTS" id="PR00990">
    <property type="entry name" value="RIBOKINASE"/>
</dbReference>
<dbReference type="InterPro" id="IPR011611">
    <property type="entry name" value="PfkB_dom"/>
</dbReference>
<evidence type="ECO:0000256" key="8">
    <source>
        <dbReference type="ARBA" id="ARBA00023277"/>
    </source>
</evidence>
<keyword evidence="4 9" id="KW-0418">Kinase</keyword>
<keyword evidence="5 9" id="KW-0067">ATP-binding</keyword>
<comment type="similarity">
    <text evidence="9">Belongs to the carbohydrate kinase PfkB family. Ribokinase subfamily.</text>
</comment>
<dbReference type="GO" id="GO:0004747">
    <property type="term" value="F:ribokinase activity"/>
    <property type="evidence" value="ECO:0007669"/>
    <property type="project" value="UniProtKB-UniRule"/>
</dbReference>
<dbReference type="GO" id="GO:0005634">
    <property type="term" value="C:nucleus"/>
    <property type="evidence" value="ECO:0007669"/>
    <property type="project" value="UniProtKB-SubCell"/>
</dbReference>
<feature type="binding site" evidence="9">
    <location>
        <begin position="10"/>
        <end position="12"/>
    </location>
    <ligand>
        <name>substrate</name>
    </ligand>
</feature>
<dbReference type="GO" id="GO:0005524">
    <property type="term" value="F:ATP binding"/>
    <property type="evidence" value="ECO:0007669"/>
    <property type="project" value="UniProtKB-UniRule"/>
</dbReference>
<comment type="catalytic activity">
    <reaction evidence="9">
        <text>D-ribose + ATP = D-ribose 5-phosphate + ADP + H(+)</text>
        <dbReference type="Rhea" id="RHEA:13697"/>
        <dbReference type="ChEBI" id="CHEBI:15378"/>
        <dbReference type="ChEBI" id="CHEBI:30616"/>
        <dbReference type="ChEBI" id="CHEBI:47013"/>
        <dbReference type="ChEBI" id="CHEBI:78346"/>
        <dbReference type="ChEBI" id="CHEBI:456216"/>
        <dbReference type="EC" id="2.7.1.15"/>
    </reaction>
</comment>
<feature type="binding site" evidence="9">
    <location>
        <position position="294"/>
    </location>
    <ligand>
        <name>K(+)</name>
        <dbReference type="ChEBI" id="CHEBI:29103"/>
    </ligand>
</feature>
<dbReference type="GO" id="GO:0019303">
    <property type="term" value="P:D-ribose catabolic process"/>
    <property type="evidence" value="ECO:0007669"/>
    <property type="project" value="UniProtKB-UniRule"/>
</dbReference>
<comment type="subcellular location">
    <subcellularLocation>
        <location evidence="9">Cytoplasm</location>
    </subcellularLocation>
    <subcellularLocation>
        <location evidence="9">Nucleus</location>
    </subcellularLocation>
</comment>
<evidence type="ECO:0000256" key="3">
    <source>
        <dbReference type="ARBA" id="ARBA00022741"/>
    </source>
</evidence>
<accession>A0A7S3PMS2</accession>
<dbReference type="AlphaFoldDB" id="A0A7S3PMS2"/>
<feature type="active site" description="Proton acceptor" evidence="9">
    <location>
        <position position="259"/>
    </location>
</feature>
<keyword evidence="9" id="KW-0963">Cytoplasm</keyword>
<evidence type="ECO:0000256" key="1">
    <source>
        <dbReference type="ARBA" id="ARBA00022679"/>
    </source>
</evidence>
<dbReference type="UniPathway" id="UPA00916">
    <property type="reaction ID" value="UER00889"/>
</dbReference>
<evidence type="ECO:0000256" key="9">
    <source>
        <dbReference type="HAMAP-Rule" id="MF_03215"/>
    </source>
</evidence>
<dbReference type="GO" id="GO:0005829">
    <property type="term" value="C:cytosol"/>
    <property type="evidence" value="ECO:0007669"/>
    <property type="project" value="TreeGrafter"/>
</dbReference>
<comment type="function">
    <text evidence="9">Catalyzes the phosphorylation of ribose at O-5 in a reaction requiring ATP and magnesium. The resulting D-ribose-5-phosphate can then be used either for sythesis of nucleotides, histidine, and tryptophan, or as a component of the pentose phosphate pathway.</text>
</comment>
<dbReference type="PANTHER" id="PTHR10584">
    <property type="entry name" value="SUGAR KINASE"/>
    <property type="match status" value="1"/>
</dbReference>
<keyword evidence="2 9" id="KW-0479">Metal-binding</keyword>
<keyword evidence="7 9" id="KW-0630">Potassium</keyword>
<dbReference type="PANTHER" id="PTHR10584:SF166">
    <property type="entry name" value="RIBOKINASE"/>
    <property type="match status" value="1"/>
</dbReference>
<comment type="subunit">
    <text evidence="9">Homodimer.</text>
</comment>
<comment type="activity regulation">
    <text evidence="9">Activated by a monovalent cation that binds near, but not in, the active site. The most likely occupant of the site in vivo is potassium. Ion binding induces a conformational change that may alter substrate affinity.</text>
</comment>
<evidence type="ECO:0000256" key="2">
    <source>
        <dbReference type="ARBA" id="ARBA00022723"/>
    </source>
</evidence>
<dbReference type="InterPro" id="IPR029056">
    <property type="entry name" value="Ribokinase-like"/>
</dbReference>
<dbReference type="Gene3D" id="3.40.1190.20">
    <property type="match status" value="1"/>
</dbReference>
<protein>
    <recommendedName>
        <fullName evidence="9">Ribokinase</fullName>
        <shortName evidence="9">RK</shortName>
        <ecNumber evidence="9">2.7.1.15</ecNumber>
    </recommendedName>
</protein>
<feature type="binding site" evidence="9">
    <location>
        <position position="253"/>
    </location>
    <ligand>
        <name>K(+)</name>
        <dbReference type="ChEBI" id="CHEBI:29103"/>
    </ligand>
</feature>
<reference evidence="11" key="1">
    <citation type="submission" date="2021-01" db="EMBL/GenBank/DDBJ databases">
        <authorList>
            <person name="Corre E."/>
            <person name="Pelletier E."/>
            <person name="Niang G."/>
            <person name="Scheremetjew M."/>
            <person name="Finn R."/>
            <person name="Kale V."/>
            <person name="Holt S."/>
            <person name="Cochrane G."/>
            <person name="Meng A."/>
            <person name="Brown T."/>
            <person name="Cohen L."/>
        </authorList>
    </citation>
    <scope>NUCLEOTIDE SEQUENCE</scope>
    <source>
        <strain evidence="11">GSBS06</strain>
    </source>
</reference>
<feature type="binding site" evidence="9">
    <location>
        <position position="298"/>
    </location>
    <ligand>
        <name>K(+)</name>
        <dbReference type="ChEBI" id="CHEBI:29103"/>
    </ligand>
</feature>
<feature type="binding site" evidence="9">
    <location>
        <begin position="38"/>
        <end position="42"/>
    </location>
    <ligand>
        <name>substrate</name>
    </ligand>
</feature>
<feature type="binding site" evidence="9">
    <location>
        <position position="183"/>
    </location>
    <ligand>
        <name>ATP</name>
        <dbReference type="ChEBI" id="CHEBI:30616"/>
    </ligand>
</feature>
<feature type="binding site" evidence="9">
    <location>
        <position position="292"/>
    </location>
    <ligand>
        <name>K(+)</name>
        <dbReference type="ChEBI" id="CHEBI:29103"/>
    </ligand>
</feature>
<feature type="binding site" evidence="9">
    <location>
        <position position="255"/>
    </location>
    <ligand>
        <name>K(+)</name>
        <dbReference type="ChEBI" id="CHEBI:29103"/>
    </ligand>
</feature>
<feature type="binding site" evidence="9">
    <location>
        <begin position="224"/>
        <end position="229"/>
    </location>
    <ligand>
        <name>ATP</name>
        <dbReference type="ChEBI" id="CHEBI:30616"/>
    </ligand>
</feature>
<feature type="binding site" evidence="9">
    <location>
        <position position="259"/>
    </location>
    <ligand>
        <name>substrate</name>
    </ligand>
</feature>
<name>A0A7S3PMS2_9STRA</name>
<dbReference type="HAMAP" id="MF_01987">
    <property type="entry name" value="Ribokinase"/>
    <property type="match status" value="1"/>
</dbReference>
<dbReference type="EMBL" id="HBIN01019203">
    <property type="protein sequence ID" value="CAE0444603.1"/>
    <property type="molecule type" value="Transcribed_RNA"/>
</dbReference>
<evidence type="ECO:0000313" key="11">
    <source>
        <dbReference type="EMBL" id="CAE0444603.1"/>
    </source>
</evidence>
<evidence type="ECO:0000256" key="5">
    <source>
        <dbReference type="ARBA" id="ARBA00022840"/>
    </source>
</evidence>